<dbReference type="Pfam" id="PF00005">
    <property type="entry name" value="ABC_tran"/>
    <property type="match status" value="1"/>
</dbReference>
<evidence type="ECO:0000256" key="2">
    <source>
        <dbReference type="ARBA" id="ARBA00022448"/>
    </source>
</evidence>
<dbReference type="PANTHER" id="PTHR42798">
    <property type="entry name" value="LIPOPROTEIN-RELEASING SYSTEM ATP-BINDING PROTEIN LOLD"/>
    <property type="match status" value="1"/>
</dbReference>
<dbReference type="InterPro" id="IPR017871">
    <property type="entry name" value="ABC_transporter-like_CS"/>
</dbReference>
<proteinExistence type="inferred from homology"/>
<dbReference type="GO" id="GO:0022857">
    <property type="term" value="F:transmembrane transporter activity"/>
    <property type="evidence" value="ECO:0007669"/>
    <property type="project" value="UniProtKB-ARBA"/>
</dbReference>
<dbReference type="SMART" id="SM00382">
    <property type="entry name" value="AAA"/>
    <property type="match status" value="1"/>
</dbReference>
<dbReference type="PROSITE" id="PS00211">
    <property type="entry name" value="ABC_TRANSPORTER_1"/>
    <property type="match status" value="1"/>
</dbReference>
<keyword evidence="4 6" id="KW-0067">ATP-binding</keyword>
<dbReference type="InterPro" id="IPR003439">
    <property type="entry name" value="ABC_transporter-like_ATP-bd"/>
</dbReference>
<evidence type="ECO:0000313" key="6">
    <source>
        <dbReference type="EMBL" id="SKA79482.1"/>
    </source>
</evidence>
<accession>A0A1T4WQ34</accession>
<dbReference type="SUPFAM" id="SSF52540">
    <property type="entry name" value="P-loop containing nucleoside triphosphate hydrolases"/>
    <property type="match status" value="1"/>
</dbReference>
<dbReference type="Gene3D" id="3.40.50.300">
    <property type="entry name" value="P-loop containing nucleotide triphosphate hydrolases"/>
    <property type="match status" value="1"/>
</dbReference>
<dbReference type="Proteomes" id="UP000190105">
    <property type="component" value="Unassembled WGS sequence"/>
</dbReference>
<keyword evidence="3" id="KW-0547">Nucleotide-binding</keyword>
<dbReference type="InterPro" id="IPR017911">
    <property type="entry name" value="MacB-like_ATP-bd"/>
</dbReference>
<dbReference type="PANTHER" id="PTHR42798:SF2">
    <property type="entry name" value="ABC TRANSPORTER ATP-BINDING PROTEIN MG467-RELATED"/>
    <property type="match status" value="1"/>
</dbReference>
<dbReference type="STRING" id="1147123.SAMN05443428_10374"/>
<sequence>MLVQLKNVNKNFKSMQNIVFSLNSINLEADKGEIVTILGPSGSGKSTLLNIIGGIDRADSGSIIIEGVDLNKLNDKEITKYRRNNIGYIFQFYNLIPNLNIYENIEVSTNISENPLKIEEVLDGVGMLDKRNKFPQELSGGEQQRVSIARAIAKNPKILLCDEPTGALDYKTAKEILNLLEYVNSKYKTTIFIVTHNTAISRMSDRIIRLRSGEIVENIKNNNKISAKGVEW</sequence>
<dbReference type="EMBL" id="FUYH01000003">
    <property type="protein sequence ID" value="SKA79482.1"/>
    <property type="molecule type" value="Genomic_DNA"/>
</dbReference>
<dbReference type="GO" id="GO:0005524">
    <property type="term" value="F:ATP binding"/>
    <property type="evidence" value="ECO:0007669"/>
    <property type="project" value="UniProtKB-KW"/>
</dbReference>
<dbReference type="GO" id="GO:0098796">
    <property type="term" value="C:membrane protein complex"/>
    <property type="evidence" value="ECO:0007669"/>
    <property type="project" value="UniProtKB-ARBA"/>
</dbReference>
<evidence type="ECO:0000256" key="4">
    <source>
        <dbReference type="ARBA" id="ARBA00022840"/>
    </source>
</evidence>
<dbReference type="AlphaFoldDB" id="A0A1T4WQ34"/>
<dbReference type="InterPro" id="IPR027417">
    <property type="entry name" value="P-loop_NTPase"/>
</dbReference>
<dbReference type="CDD" id="cd03255">
    <property type="entry name" value="ABC_MJ0796_LolCDE_FtsE"/>
    <property type="match status" value="1"/>
</dbReference>
<keyword evidence="2" id="KW-0813">Transport</keyword>
<organism evidence="6 7">
    <name type="scientific">Caloramator quimbayensis</name>
    <dbReference type="NCBI Taxonomy" id="1147123"/>
    <lineage>
        <taxon>Bacteria</taxon>
        <taxon>Bacillati</taxon>
        <taxon>Bacillota</taxon>
        <taxon>Clostridia</taxon>
        <taxon>Eubacteriales</taxon>
        <taxon>Clostridiaceae</taxon>
        <taxon>Caloramator</taxon>
    </lineage>
</organism>
<name>A0A1T4WQ34_9CLOT</name>
<protein>
    <submittedName>
        <fullName evidence="6">Putative ABC transport system ATP-binding protein</fullName>
    </submittedName>
</protein>
<evidence type="ECO:0000313" key="7">
    <source>
        <dbReference type="Proteomes" id="UP000190105"/>
    </source>
</evidence>
<dbReference type="GO" id="GO:0016887">
    <property type="term" value="F:ATP hydrolysis activity"/>
    <property type="evidence" value="ECO:0007669"/>
    <property type="project" value="InterPro"/>
</dbReference>
<dbReference type="FunFam" id="3.40.50.300:FF:000032">
    <property type="entry name" value="Export ABC transporter ATP-binding protein"/>
    <property type="match status" value="1"/>
</dbReference>
<evidence type="ECO:0000256" key="3">
    <source>
        <dbReference type="ARBA" id="ARBA00022741"/>
    </source>
</evidence>
<keyword evidence="7" id="KW-1185">Reference proteome</keyword>
<evidence type="ECO:0000259" key="5">
    <source>
        <dbReference type="PROSITE" id="PS50893"/>
    </source>
</evidence>
<feature type="domain" description="ABC transporter" evidence="5">
    <location>
        <begin position="3"/>
        <end position="232"/>
    </location>
</feature>
<dbReference type="OrthoDB" id="9802264at2"/>
<evidence type="ECO:0000256" key="1">
    <source>
        <dbReference type="ARBA" id="ARBA00005417"/>
    </source>
</evidence>
<dbReference type="PROSITE" id="PS50893">
    <property type="entry name" value="ABC_TRANSPORTER_2"/>
    <property type="match status" value="1"/>
</dbReference>
<dbReference type="RefSeq" id="WP_078695541.1">
    <property type="nucleotide sequence ID" value="NZ_FUYH01000003.1"/>
</dbReference>
<reference evidence="7" key="1">
    <citation type="submission" date="2017-02" db="EMBL/GenBank/DDBJ databases">
        <authorList>
            <person name="Varghese N."/>
            <person name="Submissions S."/>
        </authorList>
    </citation>
    <scope>NUCLEOTIDE SEQUENCE [LARGE SCALE GENOMIC DNA]</scope>
    <source>
        <strain evidence="7">USBA 833</strain>
    </source>
</reference>
<gene>
    <name evidence="6" type="ORF">SAMN05443428_10374</name>
</gene>
<dbReference type="InterPro" id="IPR003593">
    <property type="entry name" value="AAA+_ATPase"/>
</dbReference>
<comment type="similarity">
    <text evidence="1">Belongs to the ABC transporter superfamily.</text>
</comment>